<dbReference type="PANTHER" id="PTHR36154:SF1">
    <property type="entry name" value="DNA-BINDING TRANSCRIPTIONAL ACTIVATOR ALPA"/>
    <property type="match status" value="1"/>
</dbReference>
<dbReference type="Proteomes" id="UP001205601">
    <property type="component" value="Unassembled WGS sequence"/>
</dbReference>
<proteinExistence type="predicted"/>
<dbReference type="InterPro" id="IPR009061">
    <property type="entry name" value="DNA-bd_dom_put_sf"/>
</dbReference>
<name>A0ABT2NPQ4_9RHOB</name>
<evidence type="ECO:0000313" key="1">
    <source>
        <dbReference type="EMBL" id="MCT8330911.1"/>
    </source>
</evidence>
<dbReference type="Pfam" id="PF05930">
    <property type="entry name" value="Phage_AlpA"/>
    <property type="match status" value="1"/>
</dbReference>
<gene>
    <name evidence="1" type="ORF">N5I32_15440</name>
</gene>
<dbReference type="SUPFAM" id="SSF46955">
    <property type="entry name" value="Putative DNA-binding domain"/>
    <property type="match status" value="1"/>
</dbReference>
<sequence length="65" mass="7263">MPSNTARLLRRPEVLSLTGMSRSTLYASMTLGLFPRPVRIGAQAVAWREADVLHWIETRPEVDAA</sequence>
<dbReference type="InterPro" id="IPR052931">
    <property type="entry name" value="Prophage_regulatory_activator"/>
</dbReference>
<reference evidence="2" key="1">
    <citation type="submission" date="2023-07" db="EMBL/GenBank/DDBJ databases">
        <title>Defluviimonas sediminis sp. nov., isolated from mangrove sediment.</title>
        <authorList>
            <person name="Liu L."/>
            <person name="Li J."/>
            <person name="Huang Y."/>
            <person name="Pan J."/>
            <person name="Li M."/>
        </authorList>
    </citation>
    <scope>NUCLEOTIDE SEQUENCE [LARGE SCALE GENOMIC DNA]</scope>
    <source>
        <strain evidence="2">FT324</strain>
    </source>
</reference>
<comment type="caution">
    <text evidence="1">The sequence shown here is derived from an EMBL/GenBank/DDBJ whole genome shotgun (WGS) entry which is preliminary data.</text>
</comment>
<accession>A0ABT2NPQ4</accession>
<dbReference type="PANTHER" id="PTHR36154">
    <property type="entry name" value="DNA-BINDING TRANSCRIPTIONAL ACTIVATOR ALPA"/>
    <property type="match status" value="1"/>
</dbReference>
<dbReference type="EMBL" id="JAOCQF010000003">
    <property type="protein sequence ID" value="MCT8330911.1"/>
    <property type="molecule type" value="Genomic_DNA"/>
</dbReference>
<protein>
    <submittedName>
        <fullName evidence="1">AlpA family transcriptional regulator</fullName>
    </submittedName>
</protein>
<organism evidence="1 2">
    <name type="scientific">Albidovulum sediminis</name>
    <dbReference type="NCBI Taxonomy" id="3066345"/>
    <lineage>
        <taxon>Bacteria</taxon>
        <taxon>Pseudomonadati</taxon>
        <taxon>Pseudomonadota</taxon>
        <taxon>Alphaproteobacteria</taxon>
        <taxon>Rhodobacterales</taxon>
        <taxon>Paracoccaceae</taxon>
        <taxon>Albidovulum</taxon>
    </lineage>
</organism>
<dbReference type="RefSeq" id="WP_261496809.1">
    <property type="nucleotide sequence ID" value="NZ_JAOCQF010000003.1"/>
</dbReference>
<dbReference type="Gene3D" id="1.10.238.160">
    <property type="match status" value="1"/>
</dbReference>
<dbReference type="InterPro" id="IPR010260">
    <property type="entry name" value="AlpA"/>
</dbReference>
<keyword evidence="2" id="KW-1185">Reference proteome</keyword>
<evidence type="ECO:0000313" key="2">
    <source>
        <dbReference type="Proteomes" id="UP001205601"/>
    </source>
</evidence>